<sequence length="126" mass="14633">MARWLKQQVRWGRATHIESLLRPRVYATSHPLLFYGMAKREFGPAIGAIAIIWYFFTSRQLIVFSTSDLPLRVLVGSLYNILRNLDRLTRKGLLWIIPSILFYYIPLPAIHLWSMVTMGADGWGRV</sequence>
<keyword evidence="1" id="KW-0812">Transmembrane</keyword>
<reference evidence="2" key="1">
    <citation type="submission" date="2023-02" db="EMBL/GenBank/DDBJ databases">
        <authorList>
            <person name="Palmer J.M."/>
        </authorList>
    </citation>
    <scope>NUCLEOTIDE SEQUENCE</scope>
    <source>
        <strain evidence="2">FW57</strain>
    </source>
</reference>
<evidence type="ECO:0000313" key="3">
    <source>
        <dbReference type="Proteomes" id="UP001197093"/>
    </source>
</evidence>
<dbReference type="Proteomes" id="UP001197093">
    <property type="component" value="Unassembled WGS sequence"/>
</dbReference>
<comment type="caution">
    <text evidence="2">The sequence shown here is derived from an EMBL/GenBank/DDBJ whole genome shotgun (WGS) entry which is preliminary data.</text>
</comment>
<evidence type="ECO:0000256" key="1">
    <source>
        <dbReference type="SAM" id="Phobius"/>
    </source>
</evidence>
<dbReference type="AlphaFoldDB" id="A0AAD4HVS0"/>
<feature type="transmembrane region" description="Helical" evidence="1">
    <location>
        <begin position="93"/>
        <end position="113"/>
    </location>
</feature>
<evidence type="ECO:0000313" key="2">
    <source>
        <dbReference type="EMBL" id="KAG7284595.1"/>
    </source>
</evidence>
<keyword evidence="3" id="KW-1185">Reference proteome</keyword>
<protein>
    <submittedName>
        <fullName evidence="2">Uncharacterized protein</fullName>
    </submittedName>
</protein>
<dbReference type="EMBL" id="JAHCVI010000006">
    <property type="protein sequence ID" value="KAG7284595.1"/>
    <property type="molecule type" value="Genomic_DNA"/>
</dbReference>
<proteinExistence type="predicted"/>
<accession>A0AAD4HVS0</accession>
<gene>
    <name evidence="2" type="ORF">NEMBOFW57_010973</name>
</gene>
<keyword evidence="1" id="KW-1133">Transmembrane helix</keyword>
<name>A0AAD4HVS0_9PEZI</name>
<keyword evidence="1" id="KW-0472">Membrane</keyword>
<organism evidence="2 3">
    <name type="scientific">Staphylotrichum longicolle</name>
    <dbReference type="NCBI Taxonomy" id="669026"/>
    <lineage>
        <taxon>Eukaryota</taxon>
        <taxon>Fungi</taxon>
        <taxon>Dikarya</taxon>
        <taxon>Ascomycota</taxon>
        <taxon>Pezizomycotina</taxon>
        <taxon>Sordariomycetes</taxon>
        <taxon>Sordariomycetidae</taxon>
        <taxon>Sordariales</taxon>
        <taxon>Chaetomiaceae</taxon>
        <taxon>Staphylotrichum</taxon>
    </lineage>
</organism>